<evidence type="ECO:0000313" key="3">
    <source>
        <dbReference type="Proteomes" id="UP000253729"/>
    </source>
</evidence>
<keyword evidence="1" id="KW-0812">Transmembrane</keyword>
<organism evidence="2 3">
    <name type="scientific">Aspergillus welwitschiae</name>
    <dbReference type="NCBI Taxonomy" id="1341132"/>
    <lineage>
        <taxon>Eukaryota</taxon>
        <taxon>Fungi</taxon>
        <taxon>Dikarya</taxon>
        <taxon>Ascomycota</taxon>
        <taxon>Pezizomycotina</taxon>
        <taxon>Eurotiomycetes</taxon>
        <taxon>Eurotiomycetidae</taxon>
        <taxon>Eurotiales</taxon>
        <taxon>Aspergillaceae</taxon>
        <taxon>Aspergillus</taxon>
        <taxon>Aspergillus subgen. Circumdati</taxon>
    </lineage>
</organism>
<proteinExistence type="predicted"/>
<dbReference type="Proteomes" id="UP000253729">
    <property type="component" value="Unassembled WGS sequence"/>
</dbReference>
<dbReference type="GeneID" id="38135576"/>
<protein>
    <submittedName>
        <fullName evidence="2">Uncharacterized protein</fullName>
    </submittedName>
</protein>
<dbReference type="EMBL" id="KZ852060">
    <property type="protein sequence ID" value="RDH30517.1"/>
    <property type="molecule type" value="Genomic_DNA"/>
</dbReference>
<name>A0A3F3PUA3_9EURO</name>
<evidence type="ECO:0000256" key="1">
    <source>
        <dbReference type="SAM" id="Phobius"/>
    </source>
</evidence>
<dbReference type="AlphaFoldDB" id="A0A3F3PUA3"/>
<keyword evidence="1" id="KW-1133">Transmembrane helix</keyword>
<feature type="transmembrane region" description="Helical" evidence="1">
    <location>
        <begin position="21"/>
        <end position="47"/>
    </location>
</feature>
<keyword evidence="1" id="KW-0472">Membrane</keyword>
<dbReference type="RefSeq" id="XP_026623539.1">
    <property type="nucleotide sequence ID" value="XM_026767220.1"/>
</dbReference>
<accession>A0A3F3PUA3</accession>
<sequence>MMMLGNRNIYDSKPSLPACSLIVLLMTLFSSSYILVVVILLLVLTVMTVHVTTDTTSRVRVVLL</sequence>
<keyword evidence="3" id="KW-1185">Reference proteome</keyword>
<reference evidence="2 3" key="1">
    <citation type="submission" date="2018-07" db="EMBL/GenBank/DDBJ databases">
        <title>The genomes of Aspergillus section Nigri reveals drivers in fungal speciation.</title>
        <authorList>
            <consortium name="DOE Joint Genome Institute"/>
            <person name="Vesth T.C."/>
            <person name="Nybo J."/>
            <person name="Theobald S."/>
            <person name="Brandl J."/>
            <person name="Frisvad J.C."/>
            <person name="Nielsen K.F."/>
            <person name="Lyhne E.K."/>
            <person name="Kogle M.E."/>
            <person name="Kuo A."/>
            <person name="Riley R."/>
            <person name="Clum A."/>
            <person name="Nolan M."/>
            <person name="Lipzen A."/>
            <person name="Salamov A."/>
            <person name="Henrissat B."/>
            <person name="Wiebenga A."/>
            <person name="De vries R.P."/>
            <person name="Grigoriev I.V."/>
            <person name="Mortensen U.H."/>
            <person name="Andersen M.R."/>
            <person name="Baker S.E."/>
        </authorList>
    </citation>
    <scope>NUCLEOTIDE SEQUENCE [LARGE SCALE GENOMIC DNA]</scope>
    <source>
        <strain evidence="2 3">CBS 139.54b</strain>
    </source>
</reference>
<evidence type="ECO:0000313" key="2">
    <source>
        <dbReference type="EMBL" id="RDH30517.1"/>
    </source>
</evidence>
<gene>
    <name evidence="2" type="ORF">BDQ94DRAFT_148607</name>
</gene>